<comment type="similarity">
    <text evidence="12">Belongs to the OXA1/ALB3/YidC family. Type 2 subfamily.</text>
</comment>
<name>A0A8J2TS66_9BACI</name>
<evidence type="ECO:0000313" key="14">
    <source>
        <dbReference type="EMBL" id="GFZ92030.1"/>
    </source>
</evidence>
<dbReference type="Proteomes" id="UP000602050">
    <property type="component" value="Unassembled WGS sequence"/>
</dbReference>
<evidence type="ECO:0000256" key="8">
    <source>
        <dbReference type="ARBA" id="ARBA00023136"/>
    </source>
</evidence>
<evidence type="ECO:0000256" key="10">
    <source>
        <dbReference type="ARBA" id="ARBA00023186"/>
    </source>
</evidence>
<evidence type="ECO:0000256" key="1">
    <source>
        <dbReference type="ARBA" id="ARBA00004651"/>
    </source>
</evidence>
<comment type="function">
    <text evidence="12">Required for the insertion and/or proper folding and/or complex formation of integral membrane proteins into the membrane. Involved in integration of membrane proteins that insert both dependently and independently of the Sec translocase complex, as well as at least some lipoproteins.</text>
</comment>
<reference evidence="14" key="2">
    <citation type="submission" date="2020-09" db="EMBL/GenBank/DDBJ databases">
        <authorList>
            <person name="Sun Q."/>
            <person name="Zhou Y."/>
        </authorList>
    </citation>
    <scope>NUCLEOTIDE SEQUENCE</scope>
    <source>
        <strain evidence="14">CGMCC 1.12360</strain>
    </source>
</reference>
<protein>
    <recommendedName>
        <fullName evidence="12">Membrane protein insertase YidC</fullName>
    </recommendedName>
    <alternativeName>
        <fullName evidence="12">Foldase YidC</fullName>
    </alternativeName>
    <alternativeName>
        <fullName evidence="12">Membrane integrase YidC</fullName>
    </alternativeName>
    <alternativeName>
        <fullName evidence="12">Membrane protein YidC</fullName>
    </alternativeName>
</protein>
<keyword evidence="15" id="KW-1185">Reference proteome</keyword>
<dbReference type="EMBL" id="BMEV01000127">
    <property type="protein sequence ID" value="GFZ92030.1"/>
    <property type="molecule type" value="Genomic_DNA"/>
</dbReference>
<comment type="caution">
    <text evidence="14">The sequence shown here is derived from an EMBL/GenBank/DDBJ whole genome shotgun (WGS) entry which is preliminary data.</text>
</comment>
<dbReference type="InterPro" id="IPR023060">
    <property type="entry name" value="YidC/YidC1/YidC2_Firmicutes"/>
</dbReference>
<dbReference type="InterPro" id="IPR028055">
    <property type="entry name" value="YidC/Oxa/ALB_C"/>
</dbReference>
<organism evidence="14 15">
    <name type="scientific">Compostibacillus humi</name>
    <dbReference type="NCBI Taxonomy" id="1245525"/>
    <lineage>
        <taxon>Bacteria</taxon>
        <taxon>Bacillati</taxon>
        <taxon>Bacillota</taxon>
        <taxon>Bacilli</taxon>
        <taxon>Bacillales</taxon>
        <taxon>Bacillaceae</taxon>
        <taxon>Compostibacillus</taxon>
    </lineage>
</organism>
<keyword evidence="2 12" id="KW-0813">Transport</keyword>
<dbReference type="GO" id="GO:0005886">
    <property type="term" value="C:plasma membrane"/>
    <property type="evidence" value="ECO:0007669"/>
    <property type="project" value="UniProtKB-SubCell"/>
</dbReference>
<keyword evidence="6 12" id="KW-0653">Protein transport</keyword>
<dbReference type="PANTHER" id="PTHR12428">
    <property type="entry name" value="OXA1"/>
    <property type="match status" value="1"/>
</dbReference>
<evidence type="ECO:0000256" key="4">
    <source>
        <dbReference type="ARBA" id="ARBA00022692"/>
    </source>
</evidence>
<reference evidence="14" key="1">
    <citation type="journal article" date="2014" name="Int. J. Syst. Evol. Microbiol.">
        <title>Complete genome sequence of Corynebacterium casei LMG S-19264T (=DSM 44701T), isolated from a smear-ripened cheese.</title>
        <authorList>
            <consortium name="US DOE Joint Genome Institute (JGI-PGF)"/>
            <person name="Walter F."/>
            <person name="Albersmeier A."/>
            <person name="Kalinowski J."/>
            <person name="Ruckert C."/>
        </authorList>
    </citation>
    <scope>NUCLEOTIDE SEQUENCE</scope>
    <source>
        <strain evidence="14">CGMCC 1.12360</strain>
    </source>
</reference>
<dbReference type="InterPro" id="IPR047196">
    <property type="entry name" value="YidC_ALB_C"/>
</dbReference>
<dbReference type="CDD" id="cd20070">
    <property type="entry name" value="5TM_YidC_Alb3"/>
    <property type="match status" value="1"/>
</dbReference>
<feature type="transmembrane region" description="Helical" evidence="12">
    <location>
        <begin position="54"/>
        <end position="74"/>
    </location>
</feature>
<keyword evidence="8 12" id="KW-0472">Membrane</keyword>
<dbReference type="InterPro" id="IPR001708">
    <property type="entry name" value="YidC/ALB3/OXA1/COX18"/>
</dbReference>
<dbReference type="HAMAP" id="MF_01811">
    <property type="entry name" value="YidC_type2"/>
    <property type="match status" value="1"/>
</dbReference>
<keyword evidence="11 12" id="KW-0449">Lipoprotein</keyword>
<keyword evidence="3 12" id="KW-1003">Cell membrane</keyword>
<dbReference type="GO" id="GO:0051205">
    <property type="term" value="P:protein insertion into membrane"/>
    <property type="evidence" value="ECO:0007669"/>
    <property type="project" value="TreeGrafter"/>
</dbReference>
<dbReference type="GO" id="GO:0015031">
    <property type="term" value="P:protein transport"/>
    <property type="evidence" value="ECO:0007669"/>
    <property type="project" value="UniProtKB-KW"/>
</dbReference>
<evidence type="ECO:0000313" key="15">
    <source>
        <dbReference type="Proteomes" id="UP000602050"/>
    </source>
</evidence>
<comment type="subcellular location">
    <subcellularLocation>
        <location evidence="1 12">Cell membrane</location>
        <topology evidence="1 12">Multi-pass membrane protein</topology>
    </subcellularLocation>
</comment>
<sequence length="259" mass="29669">MRKKYVILSLIIGLSLLLAGCTEVDQPITAESEGIWNTIFVYPLSWSITKIAEIFNNSYGLSIIIVTIFIRLLLMPLNVKQIKSSRAMQEIQPKLAELREKYSSKDQNTQMKLQQETMQLMKEHNVNPLAGCLPIFVQMPILIAMYHAIVRTEEIRNYSFLWFQLGSPDFILPLLTAFFTFLQQKIMMSINPSANMNPQIAMQMKMMLYMMPIMIGVMAFFFPAALALYWVTGNIFMVVQTLLINKPMMSNMNSGGVKK</sequence>
<keyword evidence="7 12" id="KW-1133">Transmembrane helix</keyword>
<dbReference type="PRINTS" id="PR00701">
    <property type="entry name" value="60KDINNERMP"/>
</dbReference>
<evidence type="ECO:0000256" key="7">
    <source>
        <dbReference type="ARBA" id="ARBA00022989"/>
    </source>
</evidence>
<keyword evidence="9" id="KW-0564">Palmitate</keyword>
<dbReference type="GO" id="GO:0032977">
    <property type="term" value="F:membrane insertase activity"/>
    <property type="evidence" value="ECO:0007669"/>
    <property type="project" value="InterPro"/>
</dbReference>
<dbReference type="RefSeq" id="WP_188393479.1">
    <property type="nucleotide sequence ID" value="NZ_BMEV01000127.1"/>
</dbReference>
<dbReference type="PROSITE" id="PS51257">
    <property type="entry name" value="PROKAR_LIPOPROTEIN"/>
    <property type="match status" value="1"/>
</dbReference>
<evidence type="ECO:0000256" key="3">
    <source>
        <dbReference type="ARBA" id="ARBA00022475"/>
    </source>
</evidence>
<dbReference type="NCBIfam" id="TIGR03592">
    <property type="entry name" value="yidC_oxa1_cterm"/>
    <property type="match status" value="1"/>
</dbReference>
<accession>A0A8J2TS66</accession>
<evidence type="ECO:0000256" key="6">
    <source>
        <dbReference type="ARBA" id="ARBA00022927"/>
    </source>
</evidence>
<gene>
    <name evidence="14" type="primary">spoIIIJ</name>
    <name evidence="12" type="synonym">yidC</name>
    <name evidence="14" type="ORF">GCM10010978_32960</name>
</gene>
<evidence type="ECO:0000256" key="11">
    <source>
        <dbReference type="ARBA" id="ARBA00023288"/>
    </source>
</evidence>
<feature type="transmembrane region" description="Helical" evidence="12">
    <location>
        <begin position="161"/>
        <end position="182"/>
    </location>
</feature>
<evidence type="ECO:0000259" key="13">
    <source>
        <dbReference type="Pfam" id="PF02096"/>
    </source>
</evidence>
<keyword evidence="5 12" id="KW-0732">Signal</keyword>
<dbReference type="Pfam" id="PF02096">
    <property type="entry name" value="60KD_IMP"/>
    <property type="match status" value="1"/>
</dbReference>
<evidence type="ECO:0000256" key="5">
    <source>
        <dbReference type="ARBA" id="ARBA00022729"/>
    </source>
</evidence>
<feature type="transmembrane region" description="Helical" evidence="12">
    <location>
        <begin position="203"/>
        <end position="221"/>
    </location>
</feature>
<feature type="domain" description="Membrane insertase YidC/Oxa/ALB C-terminal" evidence="13">
    <location>
        <begin position="59"/>
        <end position="246"/>
    </location>
</feature>
<evidence type="ECO:0000256" key="2">
    <source>
        <dbReference type="ARBA" id="ARBA00022448"/>
    </source>
</evidence>
<dbReference type="AlphaFoldDB" id="A0A8J2TS66"/>
<evidence type="ECO:0000256" key="12">
    <source>
        <dbReference type="HAMAP-Rule" id="MF_01811"/>
    </source>
</evidence>
<keyword evidence="10 12" id="KW-0143">Chaperone</keyword>
<evidence type="ECO:0000256" key="9">
    <source>
        <dbReference type="ARBA" id="ARBA00023139"/>
    </source>
</evidence>
<feature type="transmembrane region" description="Helical" evidence="12">
    <location>
        <begin position="128"/>
        <end position="149"/>
    </location>
</feature>
<keyword evidence="4 12" id="KW-0812">Transmembrane</keyword>
<dbReference type="PANTHER" id="PTHR12428:SF65">
    <property type="entry name" value="CYTOCHROME C OXIDASE ASSEMBLY PROTEIN COX18, MITOCHONDRIAL"/>
    <property type="match status" value="1"/>
</dbReference>
<proteinExistence type="inferred from homology"/>